<dbReference type="SUPFAM" id="SSF53590">
    <property type="entry name" value="Nucleoside hydrolase"/>
    <property type="match status" value="1"/>
</dbReference>
<name>A0A0P7BN36_9BACT</name>
<dbReference type="Gene3D" id="3.90.245.10">
    <property type="entry name" value="Ribonucleoside hydrolase-like"/>
    <property type="match status" value="1"/>
</dbReference>
<evidence type="ECO:0000259" key="1">
    <source>
        <dbReference type="Pfam" id="PF07632"/>
    </source>
</evidence>
<protein>
    <recommendedName>
        <fullName evidence="5">DUF1593 domain-containing protein</fullName>
    </recommendedName>
</protein>
<dbReference type="GO" id="GO:0016799">
    <property type="term" value="F:hydrolase activity, hydrolyzing N-glycosyl compounds"/>
    <property type="evidence" value="ECO:0007669"/>
    <property type="project" value="InterPro"/>
</dbReference>
<dbReference type="Pfam" id="PF21027">
    <property type="entry name" value="Sde0182_C"/>
    <property type="match status" value="1"/>
</dbReference>
<dbReference type="InterPro" id="IPR013783">
    <property type="entry name" value="Ig-like_fold"/>
</dbReference>
<evidence type="ECO:0000259" key="2">
    <source>
        <dbReference type="Pfam" id="PF21027"/>
    </source>
</evidence>
<evidence type="ECO:0000313" key="3">
    <source>
        <dbReference type="EMBL" id="KPM46744.1"/>
    </source>
</evidence>
<dbReference type="RefSeq" id="WP_055151590.1">
    <property type="nucleotide sequence ID" value="NZ_JXSZ01000015.1"/>
</dbReference>
<dbReference type="EMBL" id="LGTQ01000015">
    <property type="protein sequence ID" value="KPM46744.1"/>
    <property type="molecule type" value="Genomic_DNA"/>
</dbReference>
<proteinExistence type="predicted"/>
<dbReference type="Pfam" id="PF07632">
    <property type="entry name" value="Sde182_NH-like"/>
    <property type="match status" value="1"/>
</dbReference>
<reference evidence="3 4" key="1">
    <citation type="submission" date="2015-07" db="EMBL/GenBank/DDBJ databases">
        <title>The draft genome sequence of Leadbetterella sp. JN14-9.</title>
        <authorList>
            <person name="Liu Y."/>
            <person name="Du J."/>
            <person name="Shao Z."/>
        </authorList>
    </citation>
    <scope>NUCLEOTIDE SEQUENCE [LARGE SCALE GENOMIC DNA]</scope>
    <source>
        <strain evidence="3 4">JN14-9</strain>
    </source>
</reference>
<dbReference type="PATRIC" id="fig|1605367.3.peg.1130"/>
<dbReference type="STRING" id="1605367.AFM12_18450"/>
<gene>
    <name evidence="3" type="ORF">AFM12_18450</name>
</gene>
<evidence type="ECO:0000313" key="4">
    <source>
        <dbReference type="Proteomes" id="UP000050454"/>
    </source>
</evidence>
<comment type="caution">
    <text evidence="3">The sequence shown here is derived from an EMBL/GenBank/DDBJ whole genome shotgun (WGS) entry which is preliminary data.</text>
</comment>
<dbReference type="InterPro" id="IPR036452">
    <property type="entry name" value="Ribo_hydro-like"/>
</dbReference>
<keyword evidence="4" id="KW-1185">Reference proteome</keyword>
<dbReference type="AlphaFoldDB" id="A0A0P7BN36"/>
<dbReference type="Gene3D" id="2.60.40.10">
    <property type="entry name" value="Immunoglobulins"/>
    <property type="match status" value="2"/>
</dbReference>
<evidence type="ECO:0008006" key="5">
    <source>
        <dbReference type="Google" id="ProtNLM"/>
    </source>
</evidence>
<dbReference type="Proteomes" id="UP000050454">
    <property type="component" value="Unassembled WGS sequence"/>
</dbReference>
<dbReference type="InterPro" id="IPR048527">
    <property type="entry name" value="Sde182_C"/>
</dbReference>
<feature type="domain" description="Cellulose-binding Sde182 C-terminal" evidence="2">
    <location>
        <begin position="400"/>
        <end position="462"/>
    </location>
</feature>
<sequence>MKYLFLLVGIVLGRECFSQEARPRIIVMTDGEVDDQSSMIRFLLYANEFDIEAIIESNSVYQRNGHSVEPWLENQLDAYEKDYPNLTKHAKNYPTAAELRALCYVGDEDSSHIVVDNRSPMRVPGMKPQIDPSQWPDTPGSDKIVEVLLDSKPGPVFIQAWGGGNTAAKAFEKLKRVYPDQYEKAVKKAVMYNIWYQDGAGSYIEQFHPEVTMLISYHFSGTWDYGSQNNSTAFVTENLTNGKGHLGKLYPQTYISEGDSPSFFYSIPNGLRSFEDPTFGGWGGLFYKVDGFKNVYRDANKGSYTRWVEHVNSDYQARLKWCETDEFSKANHAPVVNIKGEQNITVKSGHTVTLEGEFSDPDPLDFDELWRKYGPIYQQHGGTRETFEEMAKKNFPRTKAHWWQFEEAGTYKGFVPLIQTEKETLTFTAPQVAKPSTIHMVLEVSDTGQPKLTSYKRVIITVVPD</sequence>
<dbReference type="InterPro" id="IPR011483">
    <property type="entry name" value="Sde182_NH-like"/>
</dbReference>
<dbReference type="OrthoDB" id="253051at2"/>
<feature type="domain" description="Cellulose-binding Sde182 nucleoside hydrolase-like" evidence="1">
    <location>
        <begin position="24"/>
        <end position="286"/>
    </location>
</feature>
<accession>A0A0P7BN36</accession>
<organism evidence="3 4">
    <name type="scientific">Jiulongibacter sediminis</name>
    <dbReference type="NCBI Taxonomy" id="1605367"/>
    <lineage>
        <taxon>Bacteria</taxon>
        <taxon>Pseudomonadati</taxon>
        <taxon>Bacteroidota</taxon>
        <taxon>Cytophagia</taxon>
        <taxon>Cytophagales</taxon>
        <taxon>Leadbetterellaceae</taxon>
        <taxon>Jiulongibacter</taxon>
    </lineage>
</organism>